<feature type="non-terminal residue" evidence="3">
    <location>
        <position position="1"/>
    </location>
</feature>
<reference evidence="3" key="1">
    <citation type="submission" date="2019-08" db="EMBL/GenBank/DDBJ databases">
        <title>The genome of the North American firefly Photinus pyralis.</title>
        <authorList>
            <consortium name="Photinus pyralis genome working group"/>
            <person name="Fallon T.R."/>
            <person name="Sander Lower S.E."/>
            <person name="Weng J.-K."/>
        </authorList>
    </citation>
    <scope>NUCLEOTIDE SEQUENCE</scope>
    <source>
        <strain evidence="3">TRF0915ILg1</strain>
        <tissue evidence="3">Whole body</tissue>
    </source>
</reference>
<evidence type="ECO:0000313" key="3">
    <source>
        <dbReference type="EMBL" id="KAF2887584.1"/>
    </source>
</evidence>
<proteinExistence type="predicted"/>
<protein>
    <recommendedName>
        <fullName evidence="2">Carboxylesterase type B domain-containing protein</fullName>
    </recommendedName>
</protein>
<dbReference type="Pfam" id="PF00135">
    <property type="entry name" value="COesterase"/>
    <property type="match status" value="1"/>
</dbReference>
<comment type="caution">
    <text evidence="3">The sequence shown here is derived from an EMBL/GenBank/DDBJ whole genome shotgun (WGS) entry which is preliminary data.</text>
</comment>
<dbReference type="SUPFAM" id="SSF53474">
    <property type="entry name" value="alpha/beta-Hydrolases"/>
    <property type="match status" value="1"/>
</dbReference>
<dbReference type="Gene3D" id="3.40.50.1820">
    <property type="entry name" value="alpha/beta hydrolase"/>
    <property type="match status" value="1"/>
</dbReference>
<dbReference type="OrthoDB" id="6846267at2759"/>
<keyword evidence="1" id="KW-0325">Glycoprotein</keyword>
<name>A0A8K0CJM2_IGNLU</name>
<keyword evidence="4" id="KW-1185">Reference proteome</keyword>
<organism evidence="3 4">
    <name type="scientific">Ignelater luminosus</name>
    <name type="common">Cucubano</name>
    <name type="synonym">Pyrophorus luminosus</name>
    <dbReference type="NCBI Taxonomy" id="2038154"/>
    <lineage>
        <taxon>Eukaryota</taxon>
        <taxon>Metazoa</taxon>
        <taxon>Ecdysozoa</taxon>
        <taxon>Arthropoda</taxon>
        <taxon>Hexapoda</taxon>
        <taxon>Insecta</taxon>
        <taxon>Pterygota</taxon>
        <taxon>Neoptera</taxon>
        <taxon>Endopterygota</taxon>
        <taxon>Coleoptera</taxon>
        <taxon>Polyphaga</taxon>
        <taxon>Elateriformia</taxon>
        <taxon>Elateroidea</taxon>
        <taxon>Elateridae</taxon>
        <taxon>Agrypninae</taxon>
        <taxon>Pyrophorini</taxon>
        <taxon>Ignelater</taxon>
    </lineage>
</organism>
<dbReference type="Proteomes" id="UP000801492">
    <property type="component" value="Unassembled WGS sequence"/>
</dbReference>
<evidence type="ECO:0000313" key="4">
    <source>
        <dbReference type="Proteomes" id="UP000801492"/>
    </source>
</evidence>
<evidence type="ECO:0000256" key="1">
    <source>
        <dbReference type="ARBA" id="ARBA00023180"/>
    </source>
</evidence>
<feature type="domain" description="Carboxylesterase type B" evidence="2">
    <location>
        <begin position="16"/>
        <end position="123"/>
    </location>
</feature>
<feature type="non-terminal residue" evidence="3">
    <location>
        <position position="127"/>
    </location>
</feature>
<gene>
    <name evidence="3" type="ORF">ILUMI_18589</name>
</gene>
<evidence type="ECO:0000259" key="2">
    <source>
        <dbReference type="Pfam" id="PF00135"/>
    </source>
</evidence>
<dbReference type="InterPro" id="IPR029058">
    <property type="entry name" value="AB_hydrolase_fold"/>
</dbReference>
<dbReference type="InterPro" id="IPR002018">
    <property type="entry name" value="CarbesteraseB"/>
</dbReference>
<sequence length="127" mass="14527">KEIIENSYYSPIIEGFPLSPFSPVVEKESAGAFITDHPYKLLKSGNIMDVPWLSGVTTEEGTLVLQLLKFQYKNLNERWNIVLSDVLNYEHTIAESDKIDVANKIKKFYLNDNEVTEDNIQSAIKLF</sequence>
<dbReference type="AlphaFoldDB" id="A0A8K0CJM2"/>
<accession>A0A8K0CJM2</accession>
<dbReference type="EMBL" id="VTPC01082745">
    <property type="protein sequence ID" value="KAF2887584.1"/>
    <property type="molecule type" value="Genomic_DNA"/>
</dbReference>